<keyword evidence="2" id="KW-0328">Glycosyltransferase</keyword>
<dbReference type="GO" id="GO:0016757">
    <property type="term" value="F:glycosyltransferase activity"/>
    <property type="evidence" value="ECO:0007669"/>
    <property type="project" value="UniProtKB-KW"/>
</dbReference>
<keyword evidence="2" id="KW-0808">Transferase</keyword>
<dbReference type="InterPro" id="IPR029044">
    <property type="entry name" value="Nucleotide-diphossugar_trans"/>
</dbReference>
<dbReference type="Gene3D" id="3.90.550.10">
    <property type="entry name" value="Spore Coat Polysaccharide Biosynthesis Protein SpsA, Chain A"/>
    <property type="match status" value="1"/>
</dbReference>
<proteinExistence type="predicted"/>
<feature type="domain" description="Glycosyltransferase 2-like" evidence="1">
    <location>
        <begin position="8"/>
        <end position="111"/>
    </location>
</feature>
<accession>A0ABU9CQ97</accession>
<dbReference type="Pfam" id="PF00535">
    <property type="entry name" value="Glycos_transf_2"/>
    <property type="match status" value="1"/>
</dbReference>
<dbReference type="SUPFAM" id="SSF53448">
    <property type="entry name" value="Nucleotide-diphospho-sugar transferases"/>
    <property type="match status" value="1"/>
</dbReference>
<protein>
    <submittedName>
        <fullName evidence="2">Glycosyltransferase</fullName>
        <ecNumber evidence="2">2.4.-.-</ecNumber>
    </submittedName>
</protein>
<dbReference type="InterPro" id="IPR001173">
    <property type="entry name" value="Glyco_trans_2-like"/>
</dbReference>
<gene>
    <name evidence="2" type="ORF">AACH10_24020</name>
</gene>
<dbReference type="PANTHER" id="PTHR43685:SF11">
    <property type="entry name" value="GLYCOSYLTRANSFERASE TAGX-RELATED"/>
    <property type="match status" value="1"/>
</dbReference>
<evidence type="ECO:0000313" key="3">
    <source>
        <dbReference type="Proteomes" id="UP001365405"/>
    </source>
</evidence>
<dbReference type="PANTHER" id="PTHR43685">
    <property type="entry name" value="GLYCOSYLTRANSFERASE"/>
    <property type="match status" value="1"/>
</dbReference>
<name>A0ABU9CQ97_9BURK</name>
<dbReference type="RefSeq" id="WP_341413085.1">
    <property type="nucleotide sequence ID" value="NZ_JBBUTH010000011.1"/>
</dbReference>
<dbReference type="InterPro" id="IPR050834">
    <property type="entry name" value="Glycosyltransf_2"/>
</dbReference>
<reference evidence="2 3" key="1">
    <citation type="submission" date="2024-04" db="EMBL/GenBank/DDBJ databases">
        <title>Novel species of the genus Ideonella isolated from streams.</title>
        <authorList>
            <person name="Lu H."/>
        </authorList>
    </citation>
    <scope>NUCLEOTIDE SEQUENCE [LARGE SCALE GENOMIC DNA]</scope>
    <source>
        <strain evidence="2 3">DXS22W</strain>
    </source>
</reference>
<sequence>MSTLPAISVVIPAYNASSFLPTTLRSVLSQEGFELDVIVVDDGSSDDTAASIRKGYPQVRLLQQSNAGVAAARNHGLAQAQHEWVAFVDADDVWLPGKLQAQWAQLQRQPEAQMGYTAWRVWHTDDIEPAADLLLDVVQAGLAGDAAQHFAGASGWIYPELLADCVVWTSTVLARRSLLLDLGGFDAGLRIGEDYDLWLRASRLTPILRVPRPLALYRHHGSNITHRVPERNFKGEVVGRALARWGYTGPDGRQADRRLVDAGLARSWADFAGARLIEGQTQAARRAAWQALLLDRRQWLAWSVLAKSCLTPGRTA</sequence>
<comment type="caution">
    <text evidence="2">The sequence shown here is derived from an EMBL/GenBank/DDBJ whole genome shotgun (WGS) entry which is preliminary data.</text>
</comment>
<evidence type="ECO:0000259" key="1">
    <source>
        <dbReference type="Pfam" id="PF00535"/>
    </source>
</evidence>
<dbReference type="Proteomes" id="UP001365405">
    <property type="component" value="Unassembled WGS sequence"/>
</dbReference>
<dbReference type="EC" id="2.4.-.-" evidence="2"/>
<evidence type="ECO:0000313" key="2">
    <source>
        <dbReference type="EMBL" id="MEK8053345.1"/>
    </source>
</evidence>
<keyword evidence="3" id="KW-1185">Reference proteome</keyword>
<organism evidence="2 3">
    <name type="scientific">Pseudaquabacterium inlustre</name>
    <dbReference type="NCBI Taxonomy" id="2984192"/>
    <lineage>
        <taxon>Bacteria</taxon>
        <taxon>Pseudomonadati</taxon>
        <taxon>Pseudomonadota</taxon>
        <taxon>Betaproteobacteria</taxon>
        <taxon>Burkholderiales</taxon>
        <taxon>Sphaerotilaceae</taxon>
        <taxon>Pseudaquabacterium</taxon>
    </lineage>
</organism>
<dbReference type="EMBL" id="JBBUTH010000011">
    <property type="protein sequence ID" value="MEK8053345.1"/>
    <property type="molecule type" value="Genomic_DNA"/>
</dbReference>